<evidence type="ECO:0000313" key="2">
    <source>
        <dbReference type="EMBL" id="OAT51318.1"/>
    </source>
</evidence>
<reference evidence="2 3" key="1">
    <citation type="submission" date="2016-04" db="EMBL/GenBank/DDBJ databases">
        <title>ATOL: Assembling a taxonomically balanced genome-scale reconstruction of the evolutionary history of the Enterobacteriaceae.</title>
        <authorList>
            <person name="Plunkett G.III."/>
            <person name="Neeno-Eckwall E.C."/>
            <person name="Glasner J.D."/>
            <person name="Perna N.T."/>
        </authorList>
    </citation>
    <scope>NUCLEOTIDE SEQUENCE [LARGE SCALE GENOMIC DNA]</scope>
    <source>
        <strain evidence="2 3">ATCC 35613</strain>
    </source>
</reference>
<accession>A0A1B7JTS6</accession>
<evidence type="ECO:0000256" key="1">
    <source>
        <dbReference type="SAM" id="Coils"/>
    </source>
</evidence>
<dbReference type="AlphaFoldDB" id="A0A1B7JTS6"/>
<gene>
    <name evidence="2" type="ORF">M998_2255</name>
</gene>
<protein>
    <submittedName>
        <fullName evidence="2">Uncharacterized protein</fullName>
    </submittedName>
</protein>
<proteinExistence type="predicted"/>
<dbReference type="PATRIC" id="fig|1354272.4.peg.2293"/>
<dbReference type="RefSeq" id="WP_068438919.1">
    <property type="nucleotide sequence ID" value="NZ_LXEW01000032.1"/>
</dbReference>
<dbReference type="Proteomes" id="UP000078224">
    <property type="component" value="Unassembled WGS sequence"/>
</dbReference>
<feature type="coiled-coil region" evidence="1">
    <location>
        <begin position="36"/>
        <end position="63"/>
    </location>
</feature>
<keyword evidence="3" id="KW-1185">Reference proteome</keyword>
<comment type="caution">
    <text evidence="2">The sequence shown here is derived from an EMBL/GenBank/DDBJ whole genome shotgun (WGS) entry which is preliminary data.</text>
</comment>
<evidence type="ECO:0000313" key="3">
    <source>
        <dbReference type="Proteomes" id="UP000078224"/>
    </source>
</evidence>
<organism evidence="2 3">
    <name type="scientific">Providencia heimbachae ATCC 35613</name>
    <dbReference type="NCBI Taxonomy" id="1354272"/>
    <lineage>
        <taxon>Bacteria</taxon>
        <taxon>Pseudomonadati</taxon>
        <taxon>Pseudomonadota</taxon>
        <taxon>Gammaproteobacteria</taxon>
        <taxon>Enterobacterales</taxon>
        <taxon>Morganellaceae</taxon>
        <taxon>Providencia</taxon>
    </lineage>
</organism>
<dbReference type="OrthoDB" id="6713157at2"/>
<sequence length="306" mass="36758">MSKQDKYLKVSNDRERYFYSSYISKMLNLPLMKTRLQSEKELNQAIKNKLEDTAERMRFIREARDAFSCKVIQNEEFDWIKSNQRCTFFILYYINHYLTNKKIFAISNHLYRGIHQSSAYERVDYPTPLDEYEYRKQGLPQAPNNAKDALNNIMCFFDLLDSSMEKKIEVLAYLKQEWMSIKDANYLSWLDEGNAIQMKWAKNYIARSRLFSRFPRSEAYTFASERVQLMGYFDVSLDISPDSKELLMIKMKKAWSQENYRNQIVEKKVLNTYLDKGVKDKLSRLAKRHRMKINEYLTYLIEKEDE</sequence>
<name>A0A1B7JTS6_9GAMM</name>
<dbReference type="EMBL" id="LXEW01000032">
    <property type="protein sequence ID" value="OAT51318.1"/>
    <property type="molecule type" value="Genomic_DNA"/>
</dbReference>
<keyword evidence="1" id="KW-0175">Coiled coil</keyword>